<dbReference type="EMBL" id="MN740216">
    <property type="protein sequence ID" value="QHT94165.1"/>
    <property type="molecule type" value="Genomic_DNA"/>
</dbReference>
<dbReference type="AlphaFoldDB" id="A0A6C0INV3"/>
<protein>
    <recommendedName>
        <fullName evidence="2">PARP catalytic domain-containing protein</fullName>
    </recommendedName>
</protein>
<evidence type="ECO:0000313" key="1">
    <source>
        <dbReference type="EMBL" id="QHT94165.1"/>
    </source>
</evidence>
<organism evidence="1">
    <name type="scientific">viral metagenome</name>
    <dbReference type="NCBI Taxonomy" id="1070528"/>
    <lineage>
        <taxon>unclassified sequences</taxon>
        <taxon>metagenomes</taxon>
        <taxon>organismal metagenomes</taxon>
    </lineage>
</organism>
<proteinExistence type="predicted"/>
<accession>A0A6C0INV3</accession>
<sequence>MPDYNLNVATDEAEDVLEVNIETELASDYHVDEKSEEMNTFYNELTSCFCDLPDIKPVTPGYSLHQYIYNIMKTRVETIAETEIEMNVAMQPMNIEKLYYLIGIRITSPLVLPLIVSHLRSSDRGISIFSILYSWLCQLFKDENCSNFIGDEISRQSLASSLDSESTTTVYMRELTCVISKNTNLTKHSDIMDANFNLETFTGLDSISEDVIRLYHGTTIRQATNIVRLGIDLSKCSQYTDFGAGFYVSPNPSVALSYAVLSSSNGKYTDRSLDPAIVVFDIKRDKFNDLLWEVQGSSWKEIVQSCRRQALNSLERYNPELANSFLESHVVGGYISSNATKIERGCEANACEHVQFAFKKRQSAKEFGNDCVCVMRFHKP</sequence>
<reference evidence="1" key="1">
    <citation type="journal article" date="2020" name="Nature">
        <title>Giant virus diversity and host interactions through global metagenomics.</title>
        <authorList>
            <person name="Schulz F."/>
            <person name="Roux S."/>
            <person name="Paez-Espino D."/>
            <person name="Jungbluth S."/>
            <person name="Walsh D.A."/>
            <person name="Denef V.J."/>
            <person name="McMahon K.D."/>
            <person name="Konstantinidis K.T."/>
            <person name="Eloe-Fadrosh E.A."/>
            <person name="Kyrpides N.C."/>
            <person name="Woyke T."/>
        </authorList>
    </citation>
    <scope>NUCLEOTIDE SEQUENCE</scope>
    <source>
        <strain evidence="1">GVMAG-M-3300024258-14</strain>
    </source>
</reference>
<dbReference type="Gene3D" id="3.90.175.10">
    <property type="entry name" value="Diphtheria Toxin, domain 1"/>
    <property type="match status" value="1"/>
</dbReference>
<evidence type="ECO:0008006" key="2">
    <source>
        <dbReference type="Google" id="ProtNLM"/>
    </source>
</evidence>
<dbReference type="SUPFAM" id="SSF56399">
    <property type="entry name" value="ADP-ribosylation"/>
    <property type="match status" value="1"/>
</dbReference>
<name>A0A6C0INV3_9ZZZZ</name>